<feature type="region of interest" description="Disordered" evidence="1">
    <location>
        <begin position="74"/>
        <end position="116"/>
    </location>
</feature>
<feature type="region of interest" description="Disordered" evidence="1">
    <location>
        <begin position="39"/>
        <end position="60"/>
    </location>
</feature>
<dbReference type="Bgee" id="ENSOCUG00000033465">
    <property type="expression patterns" value="Expressed in aorta and 18 other cell types or tissues"/>
</dbReference>
<dbReference type="Ensembl" id="ENSOCUT00000044160.1">
    <property type="protein sequence ID" value="ENSOCUP00000028115.1"/>
    <property type="gene ID" value="ENSOCUG00000033465.1"/>
</dbReference>
<dbReference type="InParanoid" id="A0A5F9C3B8"/>
<dbReference type="SMR" id="A0A5F9C3B8"/>
<evidence type="ECO:0000313" key="2">
    <source>
        <dbReference type="Ensembl" id="ENSOCUP00000028115.1"/>
    </source>
</evidence>
<evidence type="ECO:0000313" key="3">
    <source>
        <dbReference type="Proteomes" id="UP000001811"/>
    </source>
</evidence>
<reference evidence="2" key="3">
    <citation type="submission" date="2025-09" db="UniProtKB">
        <authorList>
            <consortium name="Ensembl"/>
        </authorList>
    </citation>
    <scope>IDENTIFICATION</scope>
    <source>
        <strain evidence="2">Thorbecke</strain>
    </source>
</reference>
<sequence>MPHTARTRQAATRGDGGTCPRSCRESGWGSWVYDSSPCGGTRRSCHPLSCPGREAAPRAPWASRYRLGKRGSAGLSWKQLPLHPQLPAPLPSRTGEPDEEEGTFRSSIRRLSTRRR</sequence>
<evidence type="ECO:0000256" key="1">
    <source>
        <dbReference type="SAM" id="MobiDB-lite"/>
    </source>
</evidence>
<dbReference type="Proteomes" id="UP000001811">
    <property type="component" value="Unplaced"/>
</dbReference>
<keyword evidence="3" id="KW-1185">Reference proteome</keyword>
<reference evidence="2" key="2">
    <citation type="submission" date="2025-08" db="UniProtKB">
        <authorList>
            <consortium name="Ensembl"/>
        </authorList>
    </citation>
    <scope>IDENTIFICATION</scope>
    <source>
        <strain evidence="2">Thorbecke</strain>
    </source>
</reference>
<organism evidence="2 3">
    <name type="scientific">Oryctolagus cuniculus</name>
    <name type="common">Rabbit</name>
    <dbReference type="NCBI Taxonomy" id="9986"/>
    <lineage>
        <taxon>Eukaryota</taxon>
        <taxon>Metazoa</taxon>
        <taxon>Chordata</taxon>
        <taxon>Craniata</taxon>
        <taxon>Vertebrata</taxon>
        <taxon>Euteleostomi</taxon>
        <taxon>Mammalia</taxon>
        <taxon>Eutheria</taxon>
        <taxon>Euarchontoglires</taxon>
        <taxon>Glires</taxon>
        <taxon>Lagomorpha</taxon>
        <taxon>Leporidae</taxon>
        <taxon>Oryctolagus</taxon>
    </lineage>
</organism>
<reference evidence="2 3" key="1">
    <citation type="journal article" date="2011" name="Nature">
        <title>A high-resolution map of human evolutionary constraint using 29 mammals.</title>
        <authorList>
            <person name="Lindblad-Toh K."/>
            <person name="Garber M."/>
            <person name="Zuk O."/>
            <person name="Lin M.F."/>
            <person name="Parker B.J."/>
            <person name="Washietl S."/>
            <person name="Kheradpour P."/>
            <person name="Ernst J."/>
            <person name="Jordan G."/>
            <person name="Mauceli E."/>
            <person name="Ward L.D."/>
            <person name="Lowe C.B."/>
            <person name="Holloway A.K."/>
            <person name="Clamp M."/>
            <person name="Gnerre S."/>
            <person name="Alfoldi J."/>
            <person name="Beal K."/>
            <person name="Chang J."/>
            <person name="Clawson H."/>
            <person name="Cuff J."/>
            <person name="Di Palma F."/>
            <person name="Fitzgerald S."/>
            <person name="Flicek P."/>
            <person name="Guttman M."/>
            <person name="Hubisz M.J."/>
            <person name="Jaffe D.B."/>
            <person name="Jungreis I."/>
            <person name="Kent W.J."/>
            <person name="Kostka D."/>
            <person name="Lara M."/>
            <person name="Martins A.L."/>
            <person name="Massingham T."/>
            <person name="Moltke I."/>
            <person name="Raney B.J."/>
            <person name="Rasmussen M.D."/>
            <person name="Robinson J."/>
            <person name="Stark A."/>
            <person name="Vilella A.J."/>
            <person name="Wen J."/>
            <person name="Xie X."/>
            <person name="Zody M.C."/>
            <person name="Baldwin J."/>
            <person name="Bloom T."/>
            <person name="Chin C.W."/>
            <person name="Heiman D."/>
            <person name="Nicol R."/>
            <person name="Nusbaum C."/>
            <person name="Young S."/>
            <person name="Wilkinson J."/>
            <person name="Worley K.C."/>
            <person name="Kovar C.L."/>
            <person name="Muzny D.M."/>
            <person name="Gibbs R.A."/>
            <person name="Cree A."/>
            <person name="Dihn H.H."/>
            <person name="Fowler G."/>
            <person name="Jhangiani S."/>
            <person name="Joshi V."/>
            <person name="Lee S."/>
            <person name="Lewis L.R."/>
            <person name="Nazareth L.V."/>
            <person name="Okwuonu G."/>
            <person name="Santibanez J."/>
            <person name="Warren W.C."/>
            <person name="Mardis E.R."/>
            <person name="Weinstock G.M."/>
            <person name="Wilson R.K."/>
            <person name="Delehaunty K."/>
            <person name="Dooling D."/>
            <person name="Fronik C."/>
            <person name="Fulton L."/>
            <person name="Fulton B."/>
            <person name="Graves T."/>
            <person name="Minx P."/>
            <person name="Sodergren E."/>
            <person name="Birney E."/>
            <person name="Margulies E.H."/>
            <person name="Herrero J."/>
            <person name="Green E.D."/>
            <person name="Haussler D."/>
            <person name="Siepel A."/>
            <person name="Goldman N."/>
            <person name="Pollard K.S."/>
            <person name="Pedersen J.S."/>
            <person name="Lander E.S."/>
            <person name="Kellis M."/>
        </authorList>
    </citation>
    <scope>NUCLEOTIDE SEQUENCE [LARGE SCALE GENOMIC DNA]</scope>
    <source>
        <strain evidence="3">Thorbecke</strain>
    </source>
</reference>
<feature type="region of interest" description="Disordered" evidence="1">
    <location>
        <begin position="1"/>
        <end position="23"/>
    </location>
</feature>
<proteinExistence type="predicted"/>
<feature type="compositionally biased region" description="Basic residues" evidence="1">
    <location>
        <begin position="107"/>
        <end position="116"/>
    </location>
</feature>
<dbReference type="AlphaFoldDB" id="A0A5F9C3B8"/>
<accession>A0A5F9C3B8</accession>
<protein>
    <submittedName>
        <fullName evidence="2">Uncharacterized protein</fullName>
    </submittedName>
</protein>
<name>A0A5F9C3B8_RABIT</name>